<sequence length="59" mass="6781">MREQGDHRVRAPDRPRFAFPVHDALLSARGRTLYCDHARNFSLDSTELVDLAGGEPRRF</sequence>
<organism evidence="1 2">
    <name type="scientific">Arsenicicoccus piscis</name>
    <dbReference type="NCBI Taxonomy" id="673954"/>
    <lineage>
        <taxon>Bacteria</taxon>
        <taxon>Bacillati</taxon>
        <taxon>Actinomycetota</taxon>
        <taxon>Actinomycetes</taxon>
        <taxon>Micrococcales</taxon>
        <taxon>Intrasporangiaceae</taxon>
        <taxon>Arsenicicoccus</taxon>
    </lineage>
</organism>
<evidence type="ECO:0000313" key="2">
    <source>
        <dbReference type="Proteomes" id="UP001157109"/>
    </source>
</evidence>
<dbReference type="EMBL" id="BSUJ01000001">
    <property type="protein sequence ID" value="GMA19980.1"/>
    <property type="molecule type" value="Genomic_DNA"/>
</dbReference>
<keyword evidence="2" id="KW-1185">Reference proteome</keyword>
<comment type="caution">
    <text evidence="1">The sequence shown here is derived from an EMBL/GenBank/DDBJ whole genome shotgun (WGS) entry which is preliminary data.</text>
</comment>
<accession>A0ABQ6HQZ6</accession>
<protein>
    <submittedName>
        <fullName evidence="1">Uncharacterized protein</fullName>
    </submittedName>
</protein>
<name>A0ABQ6HQZ6_9MICO</name>
<proteinExistence type="predicted"/>
<reference evidence="2" key="1">
    <citation type="journal article" date="2019" name="Int. J. Syst. Evol. Microbiol.">
        <title>The Global Catalogue of Microorganisms (GCM) 10K type strain sequencing project: providing services to taxonomists for standard genome sequencing and annotation.</title>
        <authorList>
            <consortium name="The Broad Institute Genomics Platform"/>
            <consortium name="The Broad Institute Genome Sequencing Center for Infectious Disease"/>
            <person name="Wu L."/>
            <person name="Ma J."/>
        </authorList>
    </citation>
    <scope>NUCLEOTIDE SEQUENCE [LARGE SCALE GENOMIC DNA]</scope>
    <source>
        <strain evidence="2">NBRC 105830</strain>
    </source>
</reference>
<evidence type="ECO:0000313" key="1">
    <source>
        <dbReference type="EMBL" id="GMA19980.1"/>
    </source>
</evidence>
<dbReference type="Proteomes" id="UP001157109">
    <property type="component" value="Unassembled WGS sequence"/>
</dbReference>
<gene>
    <name evidence="1" type="ORF">GCM10025862_20010</name>
</gene>